<dbReference type="OrthoDB" id="3792666at2759"/>
<comment type="caution">
    <text evidence="2">The sequence shown here is derived from an EMBL/GenBank/DDBJ whole genome shotgun (WGS) entry which is preliminary data.</text>
</comment>
<sequence length="430" mass="49485">MTASPRLHALPTEFASIVLRQTRSNLCRHLHSWFLSHPQSRCLHLYVTANAKSTLGNHKLLPFTRYKLPPPENSNQKIIVRLPVPPPENIDAKKEAPVEDNEAVQVDNNEGVPKGQTNAIREGIWEDQAGWWEETEMSLKEVLDLVRPGQLLYPLDPLPKWATREDGIRKRGLEKQCKRYGIIEAGKRNLPIARKKVASISYVHLGMLKEIHFSLNCSSNFAKLQLDRTFQFIQAGHPVEFCIRRSGAKKDRETKSQLEPVVGAHSTWHWIHNHFPHMRPDVILKGMPQGTYFKISPWSDGNHVQWVMAPTTQQEIKSGMYINFDKRLDKVKARVKEDIRTGKQAQLPMLYRKKLIESGSQDYSLDTGEPKGLVGDERVHLNNHKAEFVEWGGGWSKDERWLSPAKKKRNQLKEKEKLRERRVGLGRRGL</sequence>
<feature type="compositionally biased region" description="Basic and acidic residues" evidence="1">
    <location>
        <begin position="411"/>
        <end position="423"/>
    </location>
</feature>
<dbReference type="EMBL" id="MCFA01000192">
    <property type="protein sequence ID" value="ORX99795.1"/>
    <property type="molecule type" value="Genomic_DNA"/>
</dbReference>
<protein>
    <submittedName>
        <fullName evidence="2">Uncharacterized protein</fullName>
    </submittedName>
</protein>
<organism evidence="2 3">
    <name type="scientific">Clohesyomyces aquaticus</name>
    <dbReference type="NCBI Taxonomy" id="1231657"/>
    <lineage>
        <taxon>Eukaryota</taxon>
        <taxon>Fungi</taxon>
        <taxon>Dikarya</taxon>
        <taxon>Ascomycota</taxon>
        <taxon>Pezizomycotina</taxon>
        <taxon>Dothideomycetes</taxon>
        <taxon>Pleosporomycetidae</taxon>
        <taxon>Pleosporales</taxon>
        <taxon>Lindgomycetaceae</taxon>
        <taxon>Clohesyomyces</taxon>
    </lineage>
</organism>
<proteinExistence type="predicted"/>
<dbReference type="AlphaFoldDB" id="A0A1Y1YP93"/>
<feature type="region of interest" description="Disordered" evidence="1">
    <location>
        <begin position="406"/>
        <end position="430"/>
    </location>
</feature>
<name>A0A1Y1YP93_9PLEO</name>
<reference evidence="2 3" key="1">
    <citation type="submission" date="2016-07" db="EMBL/GenBank/DDBJ databases">
        <title>Pervasive Adenine N6-methylation of Active Genes in Fungi.</title>
        <authorList>
            <consortium name="DOE Joint Genome Institute"/>
            <person name="Mondo S.J."/>
            <person name="Dannebaum R.O."/>
            <person name="Kuo R.C."/>
            <person name="Labutti K."/>
            <person name="Haridas S."/>
            <person name="Kuo A."/>
            <person name="Salamov A."/>
            <person name="Ahrendt S.R."/>
            <person name="Lipzen A."/>
            <person name="Sullivan W."/>
            <person name="Andreopoulos W.B."/>
            <person name="Clum A."/>
            <person name="Lindquist E."/>
            <person name="Daum C."/>
            <person name="Ramamoorthy G.K."/>
            <person name="Gryganskyi A."/>
            <person name="Culley D."/>
            <person name="Magnuson J.K."/>
            <person name="James T.Y."/>
            <person name="O'Malley M.A."/>
            <person name="Stajich J.E."/>
            <person name="Spatafora J.W."/>
            <person name="Visel A."/>
            <person name="Grigoriev I.V."/>
        </authorList>
    </citation>
    <scope>NUCLEOTIDE SEQUENCE [LARGE SCALE GENOMIC DNA]</scope>
    <source>
        <strain evidence="2 3">CBS 115471</strain>
    </source>
</reference>
<keyword evidence="3" id="KW-1185">Reference proteome</keyword>
<evidence type="ECO:0000313" key="2">
    <source>
        <dbReference type="EMBL" id="ORX99795.1"/>
    </source>
</evidence>
<accession>A0A1Y1YP93</accession>
<gene>
    <name evidence="2" type="ORF">BCR34DRAFT_576274</name>
</gene>
<dbReference type="Proteomes" id="UP000193144">
    <property type="component" value="Unassembled WGS sequence"/>
</dbReference>
<evidence type="ECO:0000256" key="1">
    <source>
        <dbReference type="SAM" id="MobiDB-lite"/>
    </source>
</evidence>
<evidence type="ECO:0000313" key="3">
    <source>
        <dbReference type="Proteomes" id="UP000193144"/>
    </source>
</evidence>